<dbReference type="AlphaFoldDB" id="A0A450T3K4"/>
<dbReference type="InterPro" id="IPR013406">
    <property type="entry name" value="CHP02574_addiction_mod"/>
</dbReference>
<sequence length="82" mass="9190">MFSTRLSTMTHSTQQMLRQAIQLPVLDRAALIDGLIASLDRPDHTLDALWLKEAEDRMNAYRAGELATIDADEVFAELGRGF</sequence>
<protein>
    <submittedName>
        <fullName evidence="1">Putative addiction module component, TIGR02574 family</fullName>
    </submittedName>
</protein>
<dbReference type="Pfam" id="PF09720">
    <property type="entry name" value="Unstab_antitox"/>
    <property type="match status" value="1"/>
</dbReference>
<dbReference type="EMBL" id="CAADEW010000111">
    <property type="protein sequence ID" value="VFJ61120.1"/>
    <property type="molecule type" value="Genomic_DNA"/>
</dbReference>
<organism evidence="1">
    <name type="scientific">Candidatus Kentrum sp. FW</name>
    <dbReference type="NCBI Taxonomy" id="2126338"/>
    <lineage>
        <taxon>Bacteria</taxon>
        <taxon>Pseudomonadati</taxon>
        <taxon>Pseudomonadota</taxon>
        <taxon>Gammaproteobacteria</taxon>
        <taxon>Candidatus Kentrum</taxon>
    </lineage>
</organism>
<reference evidence="1" key="1">
    <citation type="submission" date="2019-02" db="EMBL/GenBank/DDBJ databases">
        <authorList>
            <person name="Gruber-Vodicka R. H."/>
            <person name="Seah K. B. B."/>
        </authorList>
    </citation>
    <scope>NUCLEOTIDE SEQUENCE</scope>
    <source>
        <strain evidence="1">BECK_BZ15</strain>
    </source>
</reference>
<proteinExistence type="predicted"/>
<name>A0A450T3K4_9GAMM</name>
<gene>
    <name evidence="1" type="ORF">BECKFW1821A_GA0114235_111112</name>
</gene>
<accession>A0A450T3K4</accession>
<evidence type="ECO:0000313" key="1">
    <source>
        <dbReference type="EMBL" id="VFJ61120.1"/>
    </source>
</evidence>